<feature type="transmembrane region" description="Helical" evidence="6">
    <location>
        <begin position="500"/>
        <end position="524"/>
    </location>
</feature>
<dbReference type="InterPro" id="IPR047699">
    <property type="entry name" value="Permease_put_prefix"/>
</dbReference>
<dbReference type="InterPro" id="IPR003838">
    <property type="entry name" value="ABC3_permease_C"/>
</dbReference>
<name>A0AAE3QH24_9BACT</name>
<evidence type="ECO:0000313" key="9">
    <source>
        <dbReference type="EMBL" id="MDJ1479242.1"/>
    </source>
</evidence>
<feature type="transmembrane region" description="Helical" evidence="6">
    <location>
        <begin position="417"/>
        <end position="439"/>
    </location>
</feature>
<feature type="transmembrane region" description="Helical" evidence="6">
    <location>
        <begin position="102"/>
        <end position="122"/>
    </location>
</feature>
<evidence type="ECO:0000256" key="2">
    <source>
        <dbReference type="ARBA" id="ARBA00022475"/>
    </source>
</evidence>
<feature type="transmembrane region" description="Helical" evidence="6">
    <location>
        <begin position="783"/>
        <end position="811"/>
    </location>
</feature>
<feature type="transmembrane region" description="Helical" evidence="6">
    <location>
        <begin position="831"/>
        <end position="853"/>
    </location>
</feature>
<evidence type="ECO:0000259" key="8">
    <source>
        <dbReference type="Pfam" id="PF12704"/>
    </source>
</evidence>
<protein>
    <submittedName>
        <fullName evidence="9">Permease prefix domain 2-containing transporter</fullName>
    </submittedName>
</protein>
<evidence type="ECO:0000313" key="10">
    <source>
        <dbReference type="Proteomes" id="UP001241110"/>
    </source>
</evidence>
<dbReference type="Proteomes" id="UP001241110">
    <property type="component" value="Unassembled WGS sequence"/>
</dbReference>
<evidence type="ECO:0000256" key="1">
    <source>
        <dbReference type="ARBA" id="ARBA00004651"/>
    </source>
</evidence>
<dbReference type="EMBL" id="JASJOS010000001">
    <property type="protein sequence ID" value="MDJ1479242.1"/>
    <property type="molecule type" value="Genomic_DNA"/>
</dbReference>
<evidence type="ECO:0000259" key="7">
    <source>
        <dbReference type="Pfam" id="PF02687"/>
    </source>
</evidence>
<evidence type="ECO:0000256" key="6">
    <source>
        <dbReference type="SAM" id="Phobius"/>
    </source>
</evidence>
<evidence type="ECO:0000256" key="4">
    <source>
        <dbReference type="ARBA" id="ARBA00022989"/>
    </source>
</evidence>
<keyword evidence="5 6" id="KW-0472">Membrane</keyword>
<gene>
    <name evidence="9" type="ORF">QNI16_02025</name>
</gene>
<dbReference type="InterPro" id="IPR025857">
    <property type="entry name" value="MacB_PCD"/>
</dbReference>
<keyword evidence="4 6" id="KW-1133">Transmembrane helix</keyword>
<keyword evidence="3 6" id="KW-0812">Transmembrane</keyword>
<sequence length="870" mass="98911">MNNKEKNHFHPPPRWLDWLLERFCAPHLWEEVQGDLHERYQLRIKRTSKAKANWLYFREALSYLRPSAFKRHYSPQPSFADMIRNYLTIAWRNLLKNKAFSSINIAGLALGMTCTLLIMFWIQDEYSVDAFHTHKNQLYRIYERQFFSGKAQGVIWTQGPLAEELKEEIPEIEMATAFSWTNYQAFTVGNKTNKQGINTAGPDFFKMFSFPLLQGNVETALKDVNNLAISRKMAEAFFGSPEAAIGKTIRYDNRKDLIITAVFENIPQNSTLQFDCLRSWEAYVQDNEWAKGWDSNDPLTFFMLRVDADPAKVEAKLKHFTDKYIPDPNKTFRTELGIQPFHEYYLNSNFENAQVAGGRIKYIHLFTIVAVFILLIACINFMNLATARSAKRAKEVGVRKAIGAIRSALTGQFLSEAMLLTILAVGLSLLLVFVLLPFFNSLTDKHMTIPVTNISFWGIVAGMTFITGLLAGSYPAFFLSSLNPVNVLKGTLKFTSGSLWFRKGLVVFQFALSTILIIGMIIIYRQIEYVQTKNLGYSRENLIYFPLEGNLDKGYGILKEQLSQISGVKQVSHITESPASLNWGTDGISWPGSDPTNRVRFTPVGVGYDFVETMNLKMKEGRDFSKKFATDSTGFLINESALKAIGYKNPVGKFLNWGNHQGKIIGVIKDFHFQSLHTPIRPLIAYLRNQHREGSIMVRIETGNTQRTLSEIETVCKKLNPEYPFTYYFTDQEYARQYHSEQVISRLSNYFAGLAIFIACLGLFGLGSFSAEQRAKEIGIRKIVGASVGQIVLLFSADFLKLIVVAMLIAVPVAWYAVNEWLQGFAYRTEISWWIFVLAGIVTLVITILTISFQSIKAALQNPVKSLRTE</sequence>
<feature type="domain" description="ABC3 transporter permease C-terminal" evidence="7">
    <location>
        <begin position="368"/>
        <end position="484"/>
    </location>
</feature>
<dbReference type="NCBIfam" id="NF038404">
    <property type="entry name" value="perm_prefix_2"/>
    <property type="match status" value="1"/>
</dbReference>
<accession>A0AAE3QH24</accession>
<feature type="domain" description="MacB-like periplasmic core" evidence="8">
    <location>
        <begin position="101"/>
        <end position="318"/>
    </location>
</feature>
<dbReference type="GO" id="GO:0005886">
    <property type="term" value="C:plasma membrane"/>
    <property type="evidence" value="ECO:0007669"/>
    <property type="project" value="UniProtKB-SubCell"/>
</dbReference>
<evidence type="ECO:0000256" key="3">
    <source>
        <dbReference type="ARBA" id="ARBA00022692"/>
    </source>
</evidence>
<feature type="transmembrane region" description="Helical" evidence="6">
    <location>
        <begin position="750"/>
        <end position="771"/>
    </location>
</feature>
<dbReference type="InterPro" id="IPR050250">
    <property type="entry name" value="Macrolide_Exporter_MacB"/>
</dbReference>
<evidence type="ECO:0000256" key="5">
    <source>
        <dbReference type="ARBA" id="ARBA00023136"/>
    </source>
</evidence>
<dbReference type="RefSeq" id="WP_313975256.1">
    <property type="nucleotide sequence ID" value="NZ_JASJOS010000001.1"/>
</dbReference>
<keyword evidence="2" id="KW-1003">Cell membrane</keyword>
<dbReference type="PANTHER" id="PTHR30572">
    <property type="entry name" value="MEMBRANE COMPONENT OF TRANSPORTER-RELATED"/>
    <property type="match status" value="1"/>
</dbReference>
<dbReference type="GO" id="GO:0022857">
    <property type="term" value="F:transmembrane transporter activity"/>
    <property type="evidence" value="ECO:0007669"/>
    <property type="project" value="TreeGrafter"/>
</dbReference>
<organism evidence="9 10">
    <name type="scientific">Xanthocytophaga flava</name>
    <dbReference type="NCBI Taxonomy" id="3048013"/>
    <lineage>
        <taxon>Bacteria</taxon>
        <taxon>Pseudomonadati</taxon>
        <taxon>Bacteroidota</taxon>
        <taxon>Cytophagia</taxon>
        <taxon>Cytophagales</taxon>
        <taxon>Rhodocytophagaceae</taxon>
        <taxon>Xanthocytophaga</taxon>
    </lineage>
</organism>
<comment type="caution">
    <text evidence="9">The sequence shown here is derived from an EMBL/GenBank/DDBJ whole genome shotgun (WGS) entry which is preliminary data.</text>
</comment>
<reference evidence="9" key="1">
    <citation type="submission" date="2023-05" db="EMBL/GenBank/DDBJ databases">
        <authorList>
            <person name="Zhang X."/>
        </authorList>
    </citation>
    <scope>NUCLEOTIDE SEQUENCE</scope>
    <source>
        <strain evidence="9">YF14B1</strain>
    </source>
</reference>
<feature type="transmembrane region" description="Helical" evidence="6">
    <location>
        <begin position="454"/>
        <end position="479"/>
    </location>
</feature>
<dbReference type="Pfam" id="PF12704">
    <property type="entry name" value="MacB_PCD"/>
    <property type="match status" value="2"/>
</dbReference>
<dbReference type="Pfam" id="PF02687">
    <property type="entry name" value="FtsX"/>
    <property type="match status" value="2"/>
</dbReference>
<feature type="domain" description="ABC3 transporter permease C-terminal" evidence="7">
    <location>
        <begin position="751"/>
        <end position="862"/>
    </location>
</feature>
<dbReference type="PANTHER" id="PTHR30572:SF18">
    <property type="entry name" value="ABC-TYPE MACROLIDE FAMILY EXPORT SYSTEM PERMEASE COMPONENT 2"/>
    <property type="match status" value="1"/>
</dbReference>
<feature type="domain" description="MacB-like periplasmic core" evidence="8">
    <location>
        <begin position="564"/>
        <end position="709"/>
    </location>
</feature>
<proteinExistence type="predicted"/>
<dbReference type="AlphaFoldDB" id="A0AAE3QH24"/>
<feature type="transmembrane region" description="Helical" evidence="6">
    <location>
        <begin position="362"/>
        <end position="384"/>
    </location>
</feature>
<comment type="subcellular location">
    <subcellularLocation>
        <location evidence="1">Cell membrane</location>
        <topology evidence="1">Multi-pass membrane protein</topology>
    </subcellularLocation>
</comment>